<dbReference type="EMBL" id="JXJN01013339">
    <property type="status" value="NOT_ANNOTATED_CDS"/>
    <property type="molecule type" value="Genomic_DNA"/>
</dbReference>
<evidence type="ECO:0000313" key="2">
    <source>
        <dbReference type="Proteomes" id="UP000092460"/>
    </source>
</evidence>
<dbReference type="EnsemblMetazoa" id="GPPI028184-RA">
    <property type="protein sequence ID" value="GPPI028184-PA"/>
    <property type="gene ID" value="GPPI028184"/>
</dbReference>
<organism evidence="1 2">
    <name type="scientific">Glossina palpalis gambiensis</name>
    <dbReference type="NCBI Taxonomy" id="67801"/>
    <lineage>
        <taxon>Eukaryota</taxon>
        <taxon>Metazoa</taxon>
        <taxon>Ecdysozoa</taxon>
        <taxon>Arthropoda</taxon>
        <taxon>Hexapoda</taxon>
        <taxon>Insecta</taxon>
        <taxon>Pterygota</taxon>
        <taxon>Neoptera</taxon>
        <taxon>Endopterygota</taxon>
        <taxon>Diptera</taxon>
        <taxon>Brachycera</taxon>
        <taxon>Muscomorpha</taxon>
        <taxon>Hippoboscoidea</taxon>
        <taxon>Glossinidae</taxon>
        <taxon>Glossina</taxon>
    </lineage>
</organism>
<sequence>MHKSLDALLGIRSHLGGFFLEIYNDEIGQERRKFKLVATATMRTILSPIATLVDAVMFAGVADANADDKAGKVVVFLDDDDDDDDDDEDVDMSVDDNIVAFNVLQVFEGLRAV</sequence>
<dbReference type="VEuPathDB" id="VectorBase:GPPI028184"/>
<dbReference type="Proteomes" id="UP000092460">
    <property type="component" value="Unassembled WGS sequence"/>
</dbReference>
<keyword evidence="2" id="KW-1185">Reference proteome</keyword>
<reference evidence="1" key="2">
    <citation type="submission" date="2020-05" db="UniProtKB">
        <authorList>
            <consortium name="EnsemblMetazoa"/>
        </authorList>
    </citation>
    <scope>IDENTIFICATION</scope>
    <source>
        <strain evidence="1">IAEA</strain>
    </source>
</reference>
<name>A0A1B0BF98_9MUSC</name>
<accession>A0A1B0BF98</accession>
<evidence type="ECO:0000313" key="1">
    <source>
        <dbReference type="EnsemblMetazoa" id="GPPI028184-PA"/>
    </source>
</evidence>
<protein>
    <submittedName>
        <fullName evidence="1">Uncharacterized protein</fullName>
    </submittedName>
</protein>
<dbReference type="AlphaFoldDB" id="A0A1B0BF98"/>
<proteinExistence type="predicted"/>
<reference evidence="2" key="1">
    <citation type="submission" date="2015-01" db="EMBL/GenBank/DDBJ databases">
        <authorList>
            <person name="Aksoy S."/>
            <person name="Warren W."/>
            <person name="Wilson R.K."/>
        </authorList>
    </citation>
    <scope>NUCLEOTIDE SEQUENCE [LARGE SCALE GENOMIC DNA]</scope>
    <source>
        <strain evidence="2">IAEA</strain>
    </source>
</reference>